<comment type="caution">
    <text evidence="4">The sequence shown here is derived from an EMBL/GenBank/DDBJ whole genome shotgun (WGS) entry which is preliminary data.</text>
</comment>
<keyword evidence="2 4" id="KW-0378">Hydrolase</keyword>
<dbReference type="PROSITE" id="PS50263">
    <property type="entry name" value="CN_HYDROLASE"/>
    <property type="match status" value="1"/>
</dbReference>
<dbReference type="Gene3D" id="3.60.110.10">
    <property type="entry name" value="Carbon-nitrogen hydrolase"/>
    <property type="match status" value="1"/>
</dbReference>
<proteinExistence type="inferred from homology"/>
<dbReference type="OrthoDB" id="9811121at2"/>
<dbReference type="RefSeq" id="WP_106254978.1">
    <property type="nucleotide sequence ID" value="NZ_CAWNSW010000080.1"/>
</dbReference>
<sequence length="257" mass="27867">MKLAIYQGAGIPKDVTANLTLLARMSVAAAKQQVNLLIFPELFLTGYNIGDAVKELAEPFNGRSLQFAASLARESKLALLFGYVERDGKTLYNSAALIDADGNLAANYRKAHLFGAEEQRLFMTGRERVLHTIAGVRVGVLICYDVEFPEAVRALALQGAELIAVPTALMFPYTQIPLVLIPTRALENQVFVAYANRIGVEGNLKYCGLSTIAAPDGTVLAQAGADETLLVADLDPAAIAETRSIFSYLDDRRPELY</sequence>
<dbReference type="InterPro" id="IPR003010">
    <property type="entry name" value="C-N_Hydrolase"/>
</dbReference>
<dbReference type="EMBL" id="PVWK01000017">
    <property type="protein sequence ID" value="PSB33616.1"/>
    <property type="molecule type" value="Genomic_DNA"/>
</dbReference>
<dbReference type="InterPro" id="IPR044083">
    <property type="entry name" value="RamA-like"/>
</dbReference>
<dbReference type="GO" id="GO:0016811">
    <property type="term" value="F:hydrolase activity, acting on carbon-nitrogen (but not peptide) bonds, in linear amides"/>
    <property type="evidence" value="ECO:0007669"/>
    <property type="project" value="TreeGrafter"/>
</dbReference>
<comment type="similarity">
    <text evidence="1">Belongs to the carbon-nitrogen hydrolase superfamily. NIT1/NIT2 family.</text>
</comment>
<evidence type="ECO:0000259" key="3">
    <source>
        <dbReference type="PROSITE" id="PS50263"/>
    </source>
</evidence>
<dbReference type="CDD" id="cd07576">
    <property type="entry name" value="R-amidase_like"/>
    <property type="match status" value="1"/>
</dbReference>
<reference evidence="5" key="1">
    <citation type="submission" date="2018-02" db="EMBL/GenBank/DDBJ databases">
        <authorList>
            <person name="Moore K."/>
            <person name="Momper L."/>
        </authorList>
    </citation>
    <scope>NUCLEOTIDE SEQUENCE [LARGE SCALE GENOMIC DNA]</scope>
    <source>
        <strain evidence="5">ULC18</strain>
    </source>
</reference>
<dbReference type="InterPro" id="IPR050345">
    <property type="entry name" value="Aliph_Amidase/BUP"/>
</dbReference>
<dbReference type="InterPro" id="IPR001110">
    <property type="entry name" value="UPF0012_CS"/>
</dbReference>
<keyword evidence="5" id="KW-1185">Reference proteome</keyword>
<dbReference type="PROSITE" id="PS01227">
    <property type="entry name" value="UPF0012"/>
    <property type="match status" value="1"/>
</dbReference>
<dbReference type="InterPro" id="IPR036526">
    <property type="entry name" value="C-N_Hydrolase_sf"/>
</dbReference>
<evidence type="ECO:0000313" key="4">
    <source>
        <dbReference type="EMBL" id="PSB33616.1"/>
    </source>
</evidence>
<evidence type="ECO:0000256" key="1">
    <source>
        <dbReference type="ARBA" id="ARBA00010613"/>
    </source>
</evidence>
<dbReference type="Proteomes" id="UP000239576">
    <property type="component" value="Unassembled WGS sequence"/>
</dbReference>
<dbReference type="AlphaFoldDB" id="A0A2T1ELK7"/>
<accession>A0A2T1ELK7</accession>
<name>A0A2T1ELK7_9CYAN</name>
<dbReference type="Pfam" id="PF00795">
    <property type="entry name" value="CN_hydrolase"/>
    <property type="match status" value="1"/>
</dbReference>
<feature type="domain" description="CN hydrolase" evidence="3">
    <location>
        <begin position="1"/>
        <end position="236"/>
    </location>
</feature>
<protein>
    <submittedName>
        <fullName evidence="4">Carbon-nitrogen hydrolase</fullName>
    </submittedName>
</protein>
<dbReference type="PANTHER" id="PTHR43674:SF2">
    <property type="entry name" value="BETA-UREIDOPROPIONASE"/>
    <property type="match status" value="1"/>
</dbReference>
<dbReference type="PANTHER" id="PTHR43674">
    <property type="entry name" value="NITRILASE C965.09-RELATED"/>
    <property type="match status" value="1"/>
</dbReference>
<reference evidence="4 5" key="2">
    <citation type="submission" date="2018-03" db="EMBL/GenBank/DDBJ databases">
        <title>The ancient ancestry and fast evolution of plastids.</title>
        <authorList>
            <person name="Moore K.R."/>
            <person name="Magnabosco C."/>
            <person name="Momper L."/>
            <person name="Gold D.A."/>
            <person name="Bosak T."/>
            <person name="Fournier G.P."/>
        </authorList>
    </citation>
    <scope>NUCLEOTIDE SEQUENCE [LARGE SCALE GENOMIC DNA]</scope>
    <source>
        <strain evidence="4 5">ULC18</strain>
    </source>
</reference>
<gene>
    <name evidence="4" type="ORF">C7B82_03785</name>
</gene>
<dbReference type="SUPFAM" id="SSF56317">
    <property type="entry name" value="Carbon-nitrogen hydrolase"/>
    <property type="match status" value="1"/>
</dbReference>
<organism evidence="4 5">
    <name type="scientific">Stenomitos frigidus ULC18</name>
    <dbReference type="NCBI Taxonomy" id="2107698"/>
    <lineage>
        <taxon>Bacteria</taxon>
        <taxon>Bacillati</taxon>
        <taxon>Cyanobacteriota</taxon>
        <taxon>Cyanophyceae</taxon>
        <taxon>Leptolyngbyales</taxon>
        <taxon>Leptolyngbyaceae</taxon>
        <taxon>Stenomitos</taxon>
    </lineage>
</organism>
<evidence type="ECO:0000256" key="2">
    <source>
        <dbReference type="ARBA" id="ARBA00022801"/>
    </source>
</evidence>
<evidence type="ECO:0000313" key="5">
    <source>
        <dbReference type="Proteomes" id="UP000239576"/>
    </source>
</evidence>